<dbReference type="EMBL" id="CP011125">
    <property type="protein sequence ID" value="AKF11746.1"/>
    <property type="molecule type" value="Genomic_DNA"/>
</dbReference>
<evidence type="ECO:0000313" key="7">
    <source>
        <dbReference type="Proteomes" id="UP000034883"/>
    </source>
</evidence>
<dbReference type="NCBIfam" id="TIGR00945">
    <property type="entry name" value="tatC"/>
    <property type="match status" value="1"/>
</dbReference>
<feature type="transmembrane region" description="Helical" evidence="5">
    <location>
        <begin position="246"/>
        <end position="266"/>
    </location>
</feature>
<proteinExistence type="inferred from homology"/>
<dbReference type="GO" id="GO:0009977">
    <property type="term" value="F:proton motive force dependent protein transmembrane transporter activity"/>
    <property type="evidence" value="ECO:0007669"/>
    <property type="project" value="TreeGrafter"/>
</dbReference>
<comment type="subunit">
    <text evidence="5">Forms a complex with TatA.</text>
</comment>
<dbReference type="PANTHER" id="PTHR30371:SF0">
    <property type="entry name" value="SEC-INDEPENDENT PROTEIN TRANSLOCASE PROTEIN TATC, CHLOROPLASTIC-RELATED"/>
    <property type="match status" value="1"/>
</dbReference>
<name>A0A0F6WAU7_9BACT</name>
<accession>A0A0F6WAU7</accession>
<evidence type="ECO:0000256" key="5">
    <source>
        <dbReference type="HAMAP-Rule" id="MF_00902"/>
    </source>
</evidence>
<dbReference type="AlphaFoldDB" id="A0A0F6WAU7"/>
<dbReference type="GO" id="GO:0043953">
    <property type="term" value="P:protein transport by the Tat complex"/>
    <property type="evidence" value="ECO:0007669"/>
    <property type="project" value="UniProtKB-UniRule"/>
</dbReference>
<feature type="transmembrane region" description="Helical" evidence="5">
    <location>
        <begin position="92"/>
        <end position="113"/>
    </location>
</feature>
<gene>
    <name evidence="5" type="primary">tatC</name>
    <name evidence="6" type="ORF">DB32_008895</name>
</gene>
<keyword evidence="5" id="KW-1003">Cell membrane</keyword>
<dbReference type="PRINTS" id="PR01840">
    <property type="entry name" value="TATCFAMILY"/>
</dbReference>
<dbReference type="InterPro" id="IPR002033">
    <property type="entry name" value="TatC"/>
</dbReference>
<protein>
    <recommendedName>
        <fullName evidence="5">Sec-independent protein translocase protein TatC</fullName>
    </recommendedName>
</protein>
<dbReference type="Proteomes" id="UP000034883">
    <property type="component" value="Chromosome"/>
</dbReference>
<evidence type="ECO:0000313" key="6">
    <source>
        <dbReference type="EMBL" id="AKF11746.1"/>
    </source>
</evidence>
<reference evidence="6 7" key="1">
    <citation type="submission" date="2015-03" db="EMBL/GenBank/DDBJ databases">
        <title>Genome assembly of Sandaracinus amylolyticus DSM 53668.</title>
        <authorList>
            <person name="Sharma G."/>
            <person name="Subramanian S."/>
        </authorList>
    </citation>
    <scope>NUCLEOTIDE SEQUENCE [LARGE SCALE GENOMIC DNA]</scope>
    <source>
        <strain evidence="6 7">DSM 53668</strain>
    </source>
</reference>
<dbReference type="STRING" id="927083.DB32_008895"/>
<comment type="similarity">
    <text evidence="5">Belongs to the TatC family.</text>
</comment>
<keyword evidence="5" id="KW-0653">Protein transport</keyword>
<dbReference type="GO" id="GO:0065002">
    <property type="term" value="P:intracellular protein transmembrane transport"/>
    <property type="evidence" value="ECO:0007669"/>
    <property type="project" value="TreeGrafter"/>
</dbReference>
<keyword evidence="3 5" id="KW-1133">Transmembrane helix</keyword>
<keyword evidence="5" id="KW-0811">Translocation</keyword>
<sequence>MMGKPAKTAALEKKIGDASDPEDDVEMTFFEHLGELRNRLVKALWGLIPGVAIAWAFKERILDLLTRPLVQAWRQLGLGDPQLHFANPIDPFVAYMKIAFVCGLIFGSPWLFWQLWQFIAPGLYRSEKRLALPFVLASTIFFAGGSFFGYLVVFPAAFETFLGFAGMLPDSELRIQPTLMMSEYLDFSVRMLLAFGITFEVPVVITFLSFAGIVNWKQLLGFARWWIVISAVIAALLTPPDVGSQLMMLVPLVLLYFVSIFLAWVFGPKPPPAVVETAATGDDDEVE</sequence>
<dbReference type="KEGG" id="samy:DB32_008895"/>
<keyword evidence="2 5" id="KW-0812">Transmembrane</keyword>
<comment type="subcellular location">
    <subcellularLocation>
        <location evidence="5">Cell membrane</location>
        <topology evidence="5">Multi-pass membrane protein</topology>
    </subcellularLocation>
    <subcellularLocation>
        <location evidence="1">Membrane</location>
        <topology evidence="1">Multi-pass membrane protein</topology>
    </subcellularLocation>
</comment>
<dbReference type="GO" id="GO:0033281">
    <property type="term" value="C:TAT protein transport complex"/>
    <property type="evidence" value="ECO:0007669"/>
    <property type="project" value="UniProtKB-UniRule"/>
</dbReference>
<feature type="transmembrane region" description="Helical" evidence="5">
    <location>
        <begin position="134"/>
        <end position="158"/>
    </location>
</feature>
<keyword evidence="7" id="KW-1185">Reference proteome</keyword>
<dbReference type="HAMAP" id="MF_00902">
    <property type="entry name" value="TatC"/>
    <property type="match status" value="1"/>
</dbReference>
<evidence type="ECO:0000256" key="4">
    <source>
        <dbReference type="ARBA" id="ARBA00023136"/>
    </source>
</evidence>
<keyword evidence="5" id="KW-0813">Transport</keyword>
<evidence type="ECO:0000256" key="2">
    <source>
        <dbReference type="ARBA" id="ARBA00022692"/>
    </source>
</evidence>
<feature type="transmembrane region" description="Helical" evidence="5">
    <location>
        <begin position="187"/>
        <end position="210"/>
    </location>
</feature>
<comment type="function">
    <text evidence="5">Part of the twin-arginine translocation (Tat) system that transports large folded proteins containing a characteristic twin-arginine motif in their signal peptide across membranes.</text>
</comment>
<dbReference type="Pfam" id="PF00902">
    <property type="entry name" value="TatC"/>
    <property type="match status" value="1"/>
</dbReference>
<organism evidence="6 7">
    <name type="scientific">Sandaracinus amylolyticus</name>
    <dbReference type="NCBI Taxonomy" id="927083"/>
    <lineage>
        <taxon>Bacteria</taxon>
        <taxon>Pseudomonadati</taxon>
        <taxon>Myxococcota</taxon>
        <taxon>Polyangia</taxon>
        <taxon>Polyangiales</taxon>
        <taxon>Sandaracinaceae</taxon>
        <taxon>Sandaracinus</taxon>
    </lineage>
</organism>
<feature type="transmembrane region" description="Helical" evidence="5">
    <location>
        <begin position="222"/>
        <end position="240"/>
    </location>
</feature>
<dbReference type="PANTHER" id="PTHR30371">
    <property type="entry name" value="SEC-INDEPENDENT PROTEIN TRANSLOCASE PROTEIN TATC"/>
    <property type="match status" value="1"/>
</dbReference>
<evidence type="ECO:0000256" key="3">
    <source>
        <dbReference type="ARBA" id="ARBA00022989"/>
    </source>
</evidence>
<keyword evidence="4 5" id="KW-0472">Membrane</keyword>
<evidence type="ECO:0000256" key="1">
    <source>
        <dbReference type="ARBA" id="ARBA00004141"/>
    </source>
</evidence>
<feature type="transmembrane region" description="Helical" evidence="5">
    <location>
        <begin position="40"/>
        <end position="57"/>
    </location>
</feature>